<sequence>MLATLGLAPSSPQKGTLPASTAGGTSKCLIVREGHQTELPCDLRDALSHDSLAFVHWYHSPERDLHSGSSGVASPLGYGFRAAVASREPIYTVDFGPNPTLSAETTAGATGGNGATGGRGNNLLQVSRSAGHGWIGRAYFSIIGHPASLKVNSVRFEDAGLYTCTAVYRDDARRNSTVRLHVVGEYYNRSAWKNASLLSLFHCP</sequence>
<name>A0A9J6CYP4_RHIMP</name>
<evidence type="ECO:0000313" key="4">
    <source>
        <dbReference type="Proteomes" id="UP000821866"/>
    </source>
</evidence>
<dbReference type="InterPro" id="IPR013783">
    <property type="entry name" value="Ig-like_fold"/>
</dbReference>
<dbReference type="PANTHER" id="PTHR23278">
    <property type="entry name" value="SIDESTEP PROTEIN"/>
    <property type="match status" value="1"/>
</dbReference>
<keyword evidence="4" id="KW-1185">Reference proteome</keyword>
<gene>
    <name evidence="3" type="ORF">HPB51_027957</name>
</gene>
<dbReference type="AlphaFoldDB" id="A0A9J6CYP4"/>
<accession>A0A9J6CYP4</accession>
<organism evidence="3 4">
    <name type="scientific">Rhipicephalus microplus</name>
    <name type="common">Cattle tick</name>
    <name type="synonym">Boophilus microplus</name>
    <dbReference type="NCBI Taxonomy" id="6941"/>
    <lineage>
        <taxon>Eukaryota</taxon>
        <taxon>Metazoa</taxon>
        <taxon>Ecdysozoa</taxon>
        <taxon>Arthropoda</taxon>
        <taxon>Chelicerata</taxon>
        <taxon>Arachnida</taxon>
        <taxon>Acari</taxon>
        <taxon>Parasitiformes</taxon>
        <taxon>Ixodida</taxon>
        <taxon>Ixodoidea</taxon>
        <taxon>Ixodidae</taxon>
        <taxon>Rhipicephalinae</taxon>
        <taxon>Rhipicephalus</taxon>
        <taxon>Boophilus</taxon>
    </lineage>
</organism>
<protein>
    <recommendedName>
        <fullName evidence="2">Ig-like domain-containing protein</fullName>
    </recommendedName>
</protein>
<proteinExistence type="predicted"/>
<dbReference type="SMART" id="SM00409">
    <property type="entry name" value="IG"/>
    <property type="match status" value="1"/>
</dbReference>
<reference evidence="3" key="2">
    <citation type="submission" date="2021-09" db="EMBL/GenBank/DDBJ databases">
        <authorList>
            <person name="Jia N."/>
            <person name="Wang J."/>
            <person name="Shi W."/>
            <person name="Du L."/>
            <person name="Sun Y."/>
            <person name="Zhan W."/>
            <person name="Jiang J."/>
            <person name="Wang Q."/>
            <person name="Zhang B."/>
            <person name="Ji P."/>
            <person name="Sakyi L.B."/>
            <person name="Cui X."/>
            <person name="Yuan T."/>
            <person name="Jiang B."/>
            <person name="Yang W."/>
            <person name="Lam T.T.-Y."/>
            <person name="Chang Q."/>
            <person name="Ding S."/>
            <person name="Wang X."/>
            <person name="Zhu J."/>
            <person name="Ruan X."/>
            <person name="Zhao L."/>
            <person name="Wei J."/>
            <person name="Que T."/>
            <person name="Du C."/>
            <person name="Cheng J."/>
            <person name="Dai P."/>
            <person name="Han X."/>
            <person name="Huang E."/>
            <person name="Gao Y."/>
            <person name="Liu J."/>
            <person name="Shao H."/>
            <person name="Ye R."/>
            <person name="Li L."/>
            <person name="Wei W."/>
            <person name="Wang X."/>
            <person name="Wang C."/>
            <person name="Huo Q."/>
            <person name="Li W."/>
            <person name="Guo W."/>
            <person name="Chen H."/>
            <person name="Chen S."/>
            <person name="Zhou L."/>
            <person name="Zhou L."/>
            <person name="Ni X."/>
            <person name="Tian J."/>
            <person name="Zhou Y."/>
            <person name="Sheng Y."/>
            <person name="Liu T."/>
            <person name="Pan Y."/>
            <person name="Xia L."/>
            <person name="Li J."/>
            <person name="Zhao F."/>
            <person name="Cao W."/>
        </authorList>
    </citation>
    <scope>NUCLEOTIDE SEQUENCE</scope>
    <source>
        <strain evidence="3">Rmic-2018</strain>
        <tissue evidence="3">Larvae</tissue>
    </source>
</reference>
<evidence type="ECO:0000313" key="3">
    <source>
        <dbReference type="EMBL" id="KAH7958058.1"/>
    </source>
</evidence>
<feature type="domain" description="Ig-like" evidence="2">
    <location>
        <begin position="12"/>
        <end position="181"/>
    </location>
</feature>
<dbReference type="InterPro" id="IPR036179">
    <property type="entry name" value="Ig-like_dom_sf"/>
</dbReference>
<dbReference type="VEuPathDB" id="VectorBase:LOC119185697"/>
<comment type="caution">
    <text evidence="3">The sequence shown here is derived from an EMBL/GenBank/DDBJ whole genome shotgun (WGS) entry which is preliminary data.</text>
</comment>
<dbReference type="PANTHER" id="PTHR23278:SF19">
    <property type="entry name" value="OBSCURIN"/>
    <property type="match status" value="1"/>
</dbReference>
<dbReference type="CDD" id="cd00096">
    <property type="entry name" value="Ig"/>
    <property type="match status" value="1"/>
</dbReference>
<reference evidence="3" key="1">
    <citation type="journal article" date="2020" name="Cell">
        <title>Large-Scale Comparative Analyses of Tick Genomes Elucidate Their Genetic Diversity and Vector Capacities.</title>
        <authorList>
            <consortium name="Tick Genome and Microbiome Consortium (TIGMIC)"/>
            <person name="Jia N."/>
            <person name="Wang J."/>
            <person name="Shi W."/>
            <person name="Du L."/>
            <person name="Sun Y."/>
            <person name="Zhan W."/>
            <person name="Jiang J.F."/>
            <person name="Wang Q."/>
            <person name="Zhang B."/>
            <person name="Ji P."/>
            <person name="Bell-Sakyi L."/>
            <person name="Cui X.M."/>
            <person name="Yuan T.T."/>
            <person name="Jiang B.G."/>
            <person name="Yang W.F."/>
            <person name="Lam T.T."/>
            <person name="Chang Q.C."/>
            <person name="Ding S.J."/>
            <person name="Wang X.J."/>
            <person name="Zhu J.G."/>
            <person name="Ruan X.D."/>
            <person name="Zhao L."/>
            <person name="Wei J.T."/>
            <person name="Ye R.Z."/>
            <person name="Que T.C."/>
            <person name="Du C.H."/>
            <person name="Zhou Y.H."/>
            <person name="Cheng J.X."/>
            <person name="Dai P.F."/>
            <person name="Guo W.B."/>
            <person name="Han X.H."/>
            <person name="Huang E.J."/>
            <person name="Li L.F."/>
            <person name="Wei W."/>
            <person name="Gao Y.C."/>
            <person name="Liu J.Z."/>
            <person name="Shao H.Z."/>
            <person name="Wang X."/>
            <person name="Wang C.C."/>
            <person name="Yang T.C."/>
            <person name="Huo Q.B."/>
            <person name="Li W."/>
            <person name="Chen H.Y."/>
            <person name="Chen S.E."/>
            <person name="Zhou L.G."/>
            <person name="Ni X.B."/>
            <person name="Tian J.H."/>
            <person name="Sheng Y."/>
            <person name="Liu T."/>
            <person name="Pan Y.S."/>
            <person name="Xia L.Y."/>
            <person name="Li J."/>
            <person name="Zhao F."/>
            <person name="Cao W.C."/>
        </authorList>
    </citation>
    <scope>NUCLEOTIDE SEQUENCE</scope>
    <source>
        <strain evidence="3">Rmic-2018</strain>
    </source>
</reference>
<evidence type="ECO:0000256" key="1">
    <source>
        <dbReference type="SAM" id="MobiDB-lite"/>
    </source>
</evidence>
<evidence type="ECO:0000259" key="2">
    <source>
        <dbReference type="PROSITE" id="PS50835"/>
    </source>
</evidence>
<dbReference type="SUPFAM" id="SSF48726">
    <property type="entry name" value="Immunoglobulin"/>
    <property type="match status" value="1"/>
</dbReference>
<feature type="region of interest" description="Disordered" evidence="1">
    <location>
        <begin position="1"/>
        <end position="22"/>
    </location>
</feature>
<dbReference type="Gene3D" id="2.60.40.10">
    <property type="entry name" value="Immunoglobulins"/>
    <property type="match status" value="1"/>
</dbReference>
<dbReference type="InterPro" id="IPR007110">
    <property type="entry name" value="Ig-like_dom"/>
</dbReference>
<dbReference type="InterPro" id="IPR003599">
    <property type="entry name" value="Ig_sub"/>
</dbReference>
<feature type="compositionally biased region" description="Polar residues" evidence="1">
    <location>
        <begin position="10"/>
        <end position="22"/>
    </location>
</feature>
<dbReference type="PROSITE" id="PS50835">
    <property type="entry name" value="IG_LIKE"/>
    <property type="match status" value="1"/>
</dbReference>
<dbReference type="EMBL" id="JABSTU010004575">
    <property type="protein sequence ID" value="KAH7958058.1"/>
    <property type="molecule type" value="Genomic_DNA"/>
</dbReference>
<dbReference type="Proteomes" id="UP000821866">
    <property type="component" value="Unassembled WGS sequence"/>
</dbReference>